<keyword evidence="1" id="KW-1133">Transmembrane helix</keyword>
<dbReference type="Proteomes" id="UP000887564">
    <property type="component" value="Unplaced"/>
</dbReference>
<proteinExistence type="predicted"/>
<protein>
    <submittedName>
        <fullName evidence="3">Uncharacterized protein</fullName>
    </submittedName>
</protein>
<evidence type="ECO:0000313" key="3">
    <source>
        <dbReference type="WBParaSite" id="PEQ_0000167201-mRNA-1"/>
    </source>
</evidence>
<evidence type="ECO:0000313" key="2">
    <source>
        <dbReference type="Proteomes" id="UP000887564"/>
    </source>
</evidence>
<keyword evidence="1" id="KW-0812">Transmembrane</keyword>
<dbReference type="WBParaSite" id="PEQ_0000167201-mRNA-1">
    <property type="protein sequence ID" value="PEQ_0000167201-mRNA-1"/>
    <property type="gene ID" value="PEQ_0000167201"/>
</dbReference>
<name>A0A914RIR8_PAREQ</name>
<accession>A0A914RIR8</accession>
<keyword evidence="1" id="KW-0472">Membrane</keyword>
<evidence type="ECO:0000256" key="1">
    <source>
        <dbReference type="SAM" id="Phobius"/>
    </source>
</evidence>
<organism evidence="2 3">
    <name type="scientific">Parascaris equorum</name>
    <name type="common">Equine roundworm</name>
    <dbReference type="NCBI Taxonomy" id="6256"/>
    <lineage>
        <taxon>Eukaryota</taxon>
        <taxon>Metazoa</taxon>
        <taxon>Ecdysozoa</taxon>
        <taxon>Nematoda</taxon>
        <taxon>Chromadorea</taxon>
        <taxon>Rhabditida</taxon>
        <taxon>Spirurina</taxon>
        <taxon>Ascaridomorpha</taxon>
        <taxon>Ascaridoidea</taxon>
        <taxon>Ascarididae</taxon>
        <taxon>Parascaris</taxon>
    </lineage>
</organism>
<reference evidence="3" key="1">
    <citation type="submission" date="2022-11" db="UniProtKB">
        <authorList>
            <consortium name="WormBaseParasite"/>
        </authorList>
    </citation>
    <scope>IDENTIFICATION</scope>
</reference>
<feature type="transmembrane region" description="Helical" evidence="1">
    <location>
        <begin position="31"/>
        <end position="54"/>
    </location>
</feature>
<dbReference type="AlphaFoldDB" id="A0A914RIR8"/>
<sequence>MICKAIYQHQKKRFPRKTRTRDDIQCLRELAIIYGFLGVDIFFVISGYLIAMILSKNTPISLANLECFFQNAFVVYFSPIGR</sequence>
<keyword evidence="2" id="KW-1185">Reference proteome</keyword>